<feature type="domain" description="HTH lysR-type" evidence="4">
    <location>
        <begin position="11"/>
        <end position="68"/>
    </location>
</feature>
<keyword evidence="3" id="KW-0804">Transcription</keyword>
<evidence type="ECO:0000259" key="4">
    <source>
        <dbReference type="PROSITE" id="PS50931"/>
    </source>
</evidence>
<dbReference type="SUPFAM" id="SSF46785">
    <property type="entry name" value="Winged helix' DNA-binding domain"/>
    <property type="match status" value="1"/>
</dbReference>
<reference evidence="5 6" key="1">
    <citation type="submission" date="2020-05" db="EMBL/GenBank/DDBJ databases">
        <title>MicrobeNet Type strains.</title>
        <authorList>
            <person name="Nicholson A.C."/>
        </authorList>
    </citation>
    <scope>NUCLEOTIDE SEQUENCE [LARGE SCALE GENOMIC DNA]</scope>
    <source>
        <strain evidence="5 6">JCM 3224</strain>
    </source>
</reference>
<gene>
    <name evidence="5" type="ORF">HLB23_04345</name>
</gene>
<evidence type="ECO:0000313" key="5">
    <source>
        <dbReference type="EMBL" id="NNH69109.1"/>
    </source>
</evidence>
<organism evidence="5 6">
    <name type="scientific">Nocardia uniformis</name>
    <dbReference type="NCBI Taxonomy" id="53432"/>
    <lineage>
        <taxon>Bacteria</taxon>
        <taxon>Bacillati</taxon>
        <taxon>Actinomycetota</taxon>
        <taxon>Actinomycetes</taxon>
        <taxon>Mycobacteriales</taxon>
        <taxon>Nocardiaceae</taxon>
        <taxon>Nocardia</taxon>
    </lineage>
</organism>
<dbReference type="Pfam" id="PF00126">
    <property type="entry name" value="HTH_1"/>
    <property type="match status" value="1"/>
</dbReference>
<comment type="caution">
    <text evidence="5">The sequence shown here is derived from an EMBL/GenBank/DDBJ whole genome shotgun (WGS) entry which is preliminary data.</text>
</comment>
<comment type="similarity">
    <text evidence="1">Belongs to the LysR transcriptional regulatory family.</text>
</comment>
<protein>
    <submittedName>
        <fullName evidence="5">LysR family transcriptional regulator</fullName>
    </submittedName>
</protein>
<dbReference type="EMBL" id="JABELX010000001">
    <property type="protein sequence ID" value="NNH69109.1"/>
    <property type="molecule type" value="Genomic_DNA"/>
</dbReference>
<dbReference type="Proteomes" id="UP000586827">
    <property type="component" value="Unassembled WGS sequence"/>
</dbReference>
<keyword evidence="2" id="KW-0805">Transcription regulation</keyword>
<evidence type="ECO:0000256" key="1">
    <source>
        <dbReference type="ARBA" id="ARBA00009437"/>
    </source>
</evidence>
<dbReference type="GO" id="GO:0000976">
    <property type="term" value="F:transcription cis-regulatory region binding"/>
    <property type="evidence" value="ECO:0007669"/>
    <property type="project" value="TreeGrafter"/>
</dbReference>
<dbReference type="InterPro" id="IPR000847">
    <property type="entry name" value="LysR_HTH_N"/>
</dbReference>
<dbReference type="InterPro" id="IPR036390">
    <property type="entry name" value="WH_DNA-bd_sf"/>
</dbReference>
<dbReference type="InterPro" id="IPR036388">
    <property type="entry name" value="WH-like_DNA-bd_sf"/>
</dbReference>
<keyword evidence="6" id="KW-1185">Reference proteome</keyword>
<dbReference type="GO" id="GO:0003700">
    <property type="term" value="F:DNA-binding transcription factor activity"/>
    <property type="evidence" value="ECO:0007669"/>
    <property type="project" value="InterPro"/>
</dbReference>
<accession>A0A849C281</accession>
<sequence length="301" mass="32704">MLIRHRLAAVDVLAACKAFVAVSRHGSFTVGAAAVGIPQSVASRRIAALERHYGARLLERTSRSATLTAFGKEMLPPARRLVELATTLEQEAERAKLRPFRVAVPTTSTALALAQFVADAHHCQLNLDLYQADPTERAELARTGEVRAAFIAVAPDQGMWRVPLGVADSSGPHFGPLYLETLRTGRADRRSRRRRVWIQPEDDVPHIRDRLTRTRDALGLLPAQVAIGTSLVAATAEVLGTDDLLLCAHSQAVEFGLHWRPIGELELSRGYAVAAAQREDAERIGSLPSATIARCLGLPNN</sequence>
<dbReference type="PANTHER" id="PTHR30126">
    <property type="entry name" value="HTH-TYPE TRANSCRIPTIONAL REGULATOR"/>
    <property type="match status" value="1"/>
</dbReference>
<dbReference type="Gene3D" id="1.10.10.10">
    <property type="entry name" value="Winged helix-like DNA-binding domain superfamily/Winged helix DNA-binding domain"/>
    <property type="match status" value="1"/>
</dbReference>
<evidence type="ECO:0000313" key="6">
    <source>
        <dbReference type="Proteomes" id="UP000586827"/>
    </source>
</evidence>
<dbReference type="PROSITE" id="PS50931">
    <property type="entry name" value="HTH_LYSR"/>
    <property type="match status" value="1"/>
</dbReference>
<dbReference type="AlphaFoldDB" id="A0A849C281"/>
<proteinExistence type="inferred from homology"/>
<name>A0A849C281_9NOCA</name>
<evidence type="ECO:0000256" key="3">
    <source>
        <dbReference type="ARBA" id="ARBA00023163"/>
    </source>
</evidence>
<evidence type="ECO:0000256" key="2">
    <source>
        <dbReference type="ARBA" id="ARBA00023015"/>
    </source>
</evidence>
<dbReference type="PANTHER" id="PTHR30126:SF39">
    <property type="entry name" value="HTH-TYPE TRANSCRIPTIONAL REGULATOR CYSL"/>
    <property type="match status" value="1"/>
</dbReference>